<proteinExistence type="predicted"/>
<dbReference type="Proteomes" id="UP000481583">
    <property type="component" value="Unassembled WGS sequence"/>
</dbReference>
<comment type="caution">
    <text evidence="2">The sequence shown here is derived from an EMBL/GenBank/DDBJ whole genome shotgun (WGS) entry which is preliminary data.</text>
</comment>
<name>A0A6G4U1G9_9ACTN</name>
<organism evidence="2 3">
    <name type="scientific">Streptomyces coryli</name>
    <dbReference type="NCBI Taxonomy" id="1128680"/>
    <lineage>
        <taxon>Bacteria</taxon>
        <taxon>Bacillati</taxon>
        <taxon>Actinomycetota</taxon>
        <taxon>Actinomycetes</taxon>
        <taxon>Kitasatosporales</taxon>
        <taxon>Streptomycetaceae</taxon>
        <taxon>Streptomyces</taxon>
    </lineage>
</organism>
<feature type="compositionally biased region" description="Basic residues" evidence="1">
    <location>
        <begin position="163"/>
        <end position="186"/>
    </location>
</feature>
<keyword evidence="3" id="KW-1185">Reference proteome</keyword>
<gene>
    <name evidence="2" type="ORF">G5C51_19700</name>
</gene>
<feature type="compositionally biased region" description="Basic and acidic residues" evidence="1">
    <location>
        <begin position="110"/>
        <end position="120"/>
    </location>
</feature>
<dbReference type="EMBL" id="JAAKZV010000084">
    <property type="protein sequence ID" value="NGN66109.1"/>
    <property type="molecule type" value="Genomic_DNA"/>
</dbReference>
<feature type="compositionally biased region" description="Basic and acidic residues" evidence="1">
    <location>
        <begin position="127"/>
        <end position="142"/>
    </location>
</feature>
<reference evidence="2 3" key="1">
    <citation type="submission" date="2020-02" db="EMBL/GenBank/DDBJ databases">
        <title>Whole-genome analyses of novel actinobacteria.</title>
        <authorList>
            <person name="Sahin N."/>
        </authorList>
    </citation>
    <scope>NUCLEOTIDE SEQUENCE [LARGE SCALE GENOMIC DNA]</scope>
    <source>
        <strain evidence="2 3">A7024</strain>
    </source>
</reference>
<feature type="compositionally biased region" description="Low complexity" evidence="1">
    <location>
        <begin position="143"/>
        <end position="162"/>
    </location>
</feature>
<evidence type="ECO:0000256" key="1">
    <source>
        <dbReference type="SAM" id="MobiDB-lite"/>
    </source>
</evidence>
<dbReference type="AlphaFoldDB" id="A0A6G4U1G9"/>
<feature type="region of interest" description="Disordered" evidence="1">
    <location>
        <begin position="98"/>
        <end position="198"/>
    </location>
</feature>
<dbReference type="RefSeq" id="WP_165239183.1">
    <property type="nucleotide sequence ID" value="NZ_JAAKZV010000084.1"/>
</dbReference>
<evidence type="ECO:0000313" key="2">
    <source>
        <dbReference type="EMBL" id="NGN66109.1"/>
    </source>
</evidence>
<evidence type="ECO:0000313" key="3">
    <source>
        <dbReference type="Proteomes" id="UP000481583"/>
    </source>
</evidence>
<sequence>MNNRIGLGLAVAAGYLLGRTKKAKLAIGVAGVVMGKKLPLNPQQLAGVAREQLKNNPQFKEIGSQLSQDLRGVGKAATGAMVNRQISGLADRLHERTTAVQDQVAGVVPGKDDESDRGPEDNETEGEERSERPERQQADRKTSSTARKATGTAKKATSAAKPASKKSGGKAPAKKAPAKKPAARKRSASETKGGGGRG</sequence>
<accession>A0A6G4U1G9</accession>
<protein>
    <submittedName>
        <fullName evidence="2">DNA primase</fullName>
    </submittedName>
</protein>